<proteinExistence type="predicted"/>
<name>A0A6P1NUQ7_9BACT</name>
<dbReference type="EMBL" id="CP047897">
    <property type="protein sequence ID" value="QHL86064.1"/>
    <property type="molecule type" value="Genomic_DNA"/>
</dbReference>
<protein>
    <recommendedName>
        <fullName evidence="4">Toxin-antitoxin system YwqK family antitoxin</fullName>
    </recommendedName>
</protein>
<dbReference type="AlphaFoldDB" id="A0A6P1NUQ7"/>
<gene>
    <name evidence="2" type="ORF">GU926_00830</name>
</gene>
<feature type="chain" id="PRO_5026979205" description="Toxin-antitoxin system YwqK family antitoxin" evidence="1">
    <location>
        <begin position="20"/>
        <end position="364"/>
    </location>
</feature>
<evidence type="ECO:0000313" key="3">
    <source>
        <dbReference type="Proteomes" id="UP000464214"/>
    </source>
</evidence>
<evidence type="ECO:0000256" key="1">
    <source>
        <dbReference type="SAM" id="SignalP"/>
    </source>
</evidence>
<keyword evidence="3" id="KW-1185">Reference proteome</keyword>
<reference evidence="2 3" key="1">
    <citation type="submission" date="2020-01" db="EMBL/GenBank/DDBJ databases">
        <authorList>
            <person name="Kim M."/>
        </authorList>
    </citation>
    <scope>NUCLEOTIDE SEQUENCE [LARGE SCALE GENOMIC DNA]</scope>
    <source>
        <strain evidence="2 3">BT10</strain>
    </source>
</reference>
<accession>A0A6P1NUQ7</accession>
<dbReference type="InterPro" id="IPR011652">
    <property type="entry name" value="MORN_2"/>
</dbReference>
<keyword evidence="1" id="KW-0732">Signal</keyword>
<dbReference type="Pfam" id="PF07661">
    <property type="entry name" value="MORN_2"/>
    <property type="match status" value="2"/>
</dbReference>
<dbReference type="Proteomes" id="UP000464214">
    <property type="component" value="Chromosome"/>
</dbReference>
<organism evidence="2 3">
    <name type="scientific">Nibribacter ruber</name>
    <dbReference type="NCBI Taxonomy" id="2698458"/>
    <lineage>
        <taxon>Bacteria</taxon>
        <taxon>Pseudomonadati</taxon>
        <taxon>Bacteroidota</taxon>
        <taxon>Cytophagia</taxon>
        <taxon>Cytophagales</taxon>
        <taxon>Hymenobacteraceae</taxon>
        <taxon>Nibribacter</taxon>
    </lineage>
</organism>
<evidence type="ECO:0008006" key="4">
    <source>
        <dbReference type="Google" id="ProtNLM"/>
    </source>
</evidence>
<dbReference type="RefSeq" id="WP_160688095.1">
    <property type="nucleotide sequence ID" value="NZ_CP047897.1"/>
</dbReference>
<dbReference type="SUPFAM" id="SSF82185">
    <property type="entry name" value="Histone H3 K4-specific methyltransferase SET7/9 N-terminal domain"/>
    <property type="match status" value="1"/>
</dbReference>
<evidence type="ECO:0000313" key="2">
    <source>
        <dbReference type="EMBL" id="QHL86064.1"/>
    </source>
</evidence>
<dbReference type="Gene3D" id="2.20.110.10">
    <property type="entry name" value="Histone H3 K4-specific methyltransferase SET7/9 N-terminal domain"/>
    <property type="match status" value="1"/>
</dbReference>
<feature type="signal peptide" evidence="1">
    <location>
        <begin position="1"/>
        <end position="19"/>
    </location>
</feature>
<dbReference type="KEGG" id="nib:GU926_00830"/>
<sequence length="364" mass="41169">MRKKYLGLLLLVFSIQVKAQAPLPNQFTVGNFLEILPGDSLKVYFNCTGTISDKSCADYYRIGKIDRDIINVVGTFTDFYKNGGVSLKASMVQNRLEGEATFYHPNGSIKEQGQYKAGLRNGKWAYFYETGQPEKILDFVNGYPHILESFAQNGKPEVIAGNGTYRNFFNPNLGCSPFAVSGEVKNGLMHGKWYLGYDGASSGDFEVYENGRFVSGKSNRQVYTDKAYVGITQFSPNENLRLTENSLNCPGWSVVEWQYKNEDLQQSFYPAFTQQLNAYPAPVKDQWLIIGVDLLANNQLSKVHVYSSLNDTNLETYVYDQLSSMKGWKTAKLHSNPINSSIYFSVLVVDRQFIIPTHYLYLQN</sequence>